<name>A0A330LPS5_9GAMM</name>
<organism evidence="2 3">
    <name type="scientific">Moritella yayanosii</name>
    <dbReference type="NCBI Taxonomy" id="69539"/>
    <lineage>
        <taxon>Bacteria</taxon>
        <taxon>Pseudomonadati</taxon>
        <taxon>Pseudomonadota</taxon>
        <taxon>Gammaproteobacteria</taxon>
        <taxon>Alteromonadales</taxon>
        <taxon>Moritellaceae</taxon>
        <taxon>Moritella</taxon>
    </lineage>
</organism>
<evidence type="ECO:0000313" key="3">
    <source>
        <dbReference type="Proteomes" id="UP000250163"/>
    </source>
</evidence>
<gene>
    <name evidence="2" type="ORF">MORIYA_2518</name>
</gene>
<dbReference type="KEGG" id="mya:MORIYA_2518"/>
<dbReference type="EMBL" id="LS483250">
    <property type="protein sequence ID" value="SQD78994.1"/>
    <property type="molecule type" value="Genomic_DNA"/>
</dbReference>
<feature type="region of interest" description="Disordered" evidence="1">
    <location>
        <begin position="50"/>
        <end position="70"/>
    </location>
</feature>
<dbReference type="AlphaFoldDB" id="A0A330LPS5"/>
<dbReference type="Proteomes" id="UP000250163">
    <property type="component" value="Chromosome MORIYA"/>
</dbReference>
<accession>A0A330LPS5</accession>
<evidence type="ECO:0000313" key="2">
    <source>
        <dbReference type="EMBL" id="SQD78994.1"/>
    </source>
</evidence>
<sequence>MQRYHCYPNLNGKRLLLIAVLTYQDGIAVTDTKIKLMFNWTRLTLRQQGADRRRDDQKISEKSIIRPNNE</sequence>
<proteinExistence type="predicted"/>
<keyword evidence="3" id="KW-1185">Reference proteome</keyword>
<evidence type="ECO:0000256" key="1">
    <source>
        <dbReference type="SAM" id="MobiDB-lite"/>
    </source>
</evidence>
<protein>
    <submittedName>
        <fullName evidence="2">Uncharacterized protein</fullName>
    </submittedName>
</protein>
<reference evidence="3" key="1">
    <citation type="submission" date="2018-05" db="EMBL/GenBank/DDBJ databases">
        <authorList>
            <person name="Cea G.-C."/>
            <person name="William W."/>
        </authorList>
    </citation>
    <scope>NUCLEOTIDE SEQUENCE [LARGE SCALE GENOMIC DNA]</scope>
    <source>
        <strain evidence="3">DB21MT 5</strain>
    </source>
</reference>